<feature type="compositionally biased region" description="Basic and acidic residues" evidence="1">
    <location>
        <begin position="29"/>
        <end position="45"/>
    </location>
</feature>
<gene>
    <name evidence="2" type="ORF">FHX73_15222</name>
</gene>
<comment type="caution">
    <text evidence="2">The sequence shown here is derived from an EMBL/GenBank/DDBJ whole genome shotgun (WGS) entry which is preliminary data.</text>
</comment>
<keyword evidence="3" id="KW-1185">Reference proteome</keyword>
<evidence type="ECO:0000313" key="2">
    <source>
        <dbReference type="EMBL" id="TWF73609.1"/>
    </source>
</evidence>
<dbReference type="Proteomes" id="UP000317940">
    <property type="component" value="Unassembled WGS sequence"/>
</dbReference>
<dbReference type="RefSeq" id="WP_145910567.1">
    <property type="nucleotide sequence ID" value="NZ_BAAAMZ010000001.1"/>
</dbReference>
<sequence>MPEPQPSPERPEPDHPQADLPQDPPEPDPGDRPDGEPSEQDRAATRFRDLAHDPLFAEAEQDGPGDLAAAARAHREARASLGVGGDWNSFENARFERATVGGHHQYFFATRQSAAVTGGPVPEAELRRVRTVYREPEGYVELRRALRAQRVVVLGGAPGTGRTCTALALLDEVTGRPGWPTGTDRVLRVDPALDLAALTELVTGAEQREHLGHLLELPAHADLTGHQEFQLDALSAALRKRDSYAMVVVSGAGTRPAGRYGRLCPPAPTDQVLRARLAEQLTESPELLRSAEQLAELPELREAIGLERLRPVEAEHLADRIAGHLLGARSRDELLADCRELARQQAHEWFAAVDQELAAPGDAAGLLHPAATRIALAVLNGAPHSTVTEAAHLLTWELALARSPETPPARPLFCDDPIRDLALLRAELADGEVAAAGLTVPARLVRYQGRALPAAVLTEVWERHHAARPPVVRWLRMLADDPRPHLWIRAAIAAGELCARDFSYGYQELVRPLAGADTPRRRVFAALALDQAARHPSHRAVVHRLVHDWAAGDLDRLRWTAAVALGYGNAAGSVRQALDALGRIGTRREGAQAAIAAVNVVRLLAGGEDAAVLRRIGEWTGRRQAAYQDLGLLCVVKLASTELSEVWDDQAAPELAPAQSLPLPLALALLRPDRARPLAELLWTALNTPRSAEAATEVLQDWLDAAAEELAAAGEPAPDGPTVLAGLAALLPPLLTDQRDRRRLDWLLRRMMNDPDDPLPKDRAQQLWRAATTGTTRPDPGAAHRGGEPDARG</sequence>
<proteinExistence type="predicted"/>
<organism evidence="2 3">
    <name type="scientific">Kitasatospora viridis</name>
    <dbReference type="NCBI Taxonomy" id="281105"/>
    <lineage>
        <taxon>Bacteria</taxon>
        <taxon>Bacillati</taxon>
        <taxon>Actinomycetota</taxon>
        <taxon>Actinomycetes</taxon>
        <taxon>Kitasatosporales</taxon>
        <taxon>Streptomycetaceae</taxon>
        <taxon>Kitasatospora</taxon>
    </lineage>
</organism>
<reference evidence="2 3" key="1">
    <citation type="submission" date="2019-06" db="EMBL/GenBank/DDBJ databases">
        <title>Sequencing the genomes of 1000 actinobacteria strains.</title>
        <authorList>
            <person name="Klenk H.-P."/>
        </authorList>
    </citation>
    <scope>NUCLEOTIDE SEQUENCE [LARGE SCALE GENOMIC DNA]</scope>
    <source>
        <strain evidence="2 3">DSM 44826</strain>
    </source>
</reference>
<accession>A0A561SFH1</accession>
<feature type="region of interest" description="Disordered" evidence="1">
    <location>
        <begin position="752"/>
        <end position="793"/>
    </location>
</feature>
<feature type="compositionally biased region" description="Basic and acidic residues" evidence="1">
    <location>
        <begin position="752"/>
        <end position="764"/>
    </location>
</feature>
<dbReference type="OrthoDB" id="3655233at2"/>
<name>A0A561SFH1_9ACTN</name>
<dbReference type="EMBL" id="VIWT01000005">
    <property type="protein sequence ID" value="TWF73609.1"/>
    <property type="molecule type" value="Genomic_DNA"/>
</dbReference>
<feature type="region of interest" description="Disordered" evidence="1">
    <location>
        <begin position="1"/>
        <end position="45"/>
    </location>
</feature>
<evidence type="ECO:0000313" key="3">
    <source>
        <dbReference type="Proteomes" id="UP000317940"/>
    </source>
</evidence>
<evidence type="ECO:0000256" key="1">
    <source>
        <dbReference type="SAM" id="MobiDB-lite"/>
    </source>
</evidence>
<protein>
    <submittedName>
        <fullName evidence="2">Uncharacterized protein</fullName>
    </submittedName>
</protein>
<dbReference type="AlphaFoldDB" id="A0A561SFH1"/>